<accession>A0A1G9TM99</accession>
<dbReference type="PANTHER" id="PTHR47545:SF2">
    <property type="entry name" value="CC-ADDING TRNA NUCLEOTIDYLTRANSFERASE"/>
    <property type="match status" value="1"/>
</dbReference>
<evidence type="ECO:0000256" key="1">
    <source>
        <dbReference type="ARBA" id="ARBA00022741"/>
    </source>
</evidence>
<dbReference type="InterPro" id="IPR006674">
    <property type="entry name" value="HD_domain"/>
</dbReference>
<gene>
    <name evidence="3" type="ORF">SAMN04515677_11310</name>
</gene>
<keyword evidence="4" id="KW-1185">Reference proteome</keyword>
<dbReference type="InterPro" id="IPR050124">
    <property type="entry name" value="tRNA_CCA-adding_enzyme"/>
</dbReference>
<keyword evidence="1" id="KW-0547">Nucleotide-binding</keyword>
<protein>
    <submittedName>
        <fullName evidence="3">HD domain-containing protein</fullName>
    </submittedName>
</protein>
<dbReference type="EMBL" id="FNGW01000013">
    <property type="protein sequence ID" value="SDM48803.1"/>
    <property type="molecule type" value="Genomic_DNA"/>
</dbReference>
<dbReference type="RefSeq" id="WP_092727614.1">
    <property type="nucleotide sequence ID" value="NZ_FNGW01000013.1"/>
</dbReference>
<dbReference type="AlphaFoldDB" id="A0A1G9TM99"/>
<dbReference type="Gene3D" id="1.10.3090.10">
    <property type="entry name" value="cca-adding enzyme, domain 2"/>
    <property type="match status" value="1"/>
</dbReference>
<sequence>MKLQNILKNSLCSESTYDKLIELDKNLILIDIIPQIEDMKKVGECKYHVVNAYEHSLNALKELEETINKDNFFSSHLSEKIESYLNVALEEGITKFQLLKLGVFLHDIGKPASKTVDDTGRAHFRGHEIVGEEISINLGESLGFNVNTIKLLAKYVRYHMILLGLYKKNDLSKDNLFEIFKTLDDDIIGVLLLGYCDIVSTRKLLNPSEDSGVIKSYMEYVLTNYLYRYKRQ</sequence>
<dbReference type="InterPro" id="IPR003607">
    <property type="entry name" value="HD/PDEase_dom"/>
</dbReference>
<dbReference type="Pfam" id="PF01966">
    <property type="entry name" value="HD"/>
    <property type="match status" value="1"/>
</dbReference>
<dbReference type="Proteomes" id="UP000199068">
    <property type="component" value="Unassembled WGS sequence"/>
</dbReference>
<feature type="domain" description="HD" evidence="2">
    <location>
        <begin position="93"/>
        <end position="161"/>
    </location>
</feature>
<evidence type="ECO:0000313" key="4">
    <source>
        <dbReference type="Proteomes" id="UP000199068"/>
    </source>
</evidence>
<dbReference type="SUPFAM" id="SSF109604">
    <property type="entry name" value="HD-domain/PDEase-like"/>
    <property type="match status" value="1"/>
</dbReference>
<evidence type="ECO:0000259" key="2">
    <source>
        <dbReference type="Pfam" id="PF01966"/>
    </source>
</evidence>
<dbReference type="CDD" id="cd00077">
    <property type="entry name" value="HDc"/>
    <property type="match status" value="1"/>
</dbReference>
<evidence type="ECO:0000313" key="3">
    <source>
        <dbReference type="EMBL" id="SDM48803.1"/>
    </source>
</evidence>
<reference evidence="3 4" key="1">
    <citation type="submission" date="2016-10" db="EMBL/GenBank/DDBJ databases">
        <authorList>
            <person name="de Groot N.N."/>
        </authorList>
    </citation>
    <scope>NUCLEOTIDE SEQUENCE [LARGE SCALE GENOMIC DNA]</scope>
    <source>
        <strain evidence="3 4">DSM 797</strain>
    </source>
</reference>
<dbReference type="PANTHER" id="PTHR47545">
    <property type="entry name" value="MULTIFUNCTIONAL CCA PROTEIN"/>
    <property type="match status" value="1"/>
</dbReference>
<name>A0A1G9TM99_9FIRM</name>
<organism evidence="3 4">
    <name type="scientific">Romboutsia lituseburensis DSM 797</name>
    <dbReference type="NCBI Taxonomy" id="1121325"/>
    <lineage>
        <taxon>Bacteria</taxon>
        <taxon>Bacillati</taxon>
        <taxon>Bacillota</taxon>
        <taxon>Clostridia</taxon>
        <taxon>Peptostreptococcales</taxon>
        <taxon>Peptostreptococcaceae</taxon>
        <taxon>Romboutsia</taxon>
    </lineage>
</organism>
<dbReference type="GO" id="GO:0000166">
    <property type="term" value="F:nucleotide binding"/>
    <property type="evidence" value="ECO:0007669"/>
    <property type="project" value="UniProtKB-KW"/>
</dbReference>
<dbReference type="STRING" id="1121325.SAMN04515677_11310"/>
<proteinExistence type="predicted"/>